<dbReference type="Proteomes" id="UP000515708">
    <property type="component" value="Chromosome"/>
</dbReference>
<dbReference type="GO" id="GO:0016787">
    <property type="term" value="F:hydrolase activity"/>
    <property type="evidence" value="ECO:0007669"/>
    <property type="project" value="UniProtKB-KW"/>
</dbReference>
<dbReference type="Gene3D" id="3.30.70.360">
    <property type="match status" value="1"/>
</dbReference>
<dbReference type="EMBL" id="CP043732">
    <property type="protein sequence ID" value="QMU96007.1"/>
    <property type="molecule type" value="Genomic_DNA"/>
</dbReference>
<comment type="similarity">
    <text evidence="3">Belongs to the peptidase M20A family.</text>
</comment>
<dbReference type="InterPro" id="IPR036264">
    <property type="entry name" value="Bact_exopeptidase_dim_dom"/>
</dbReference>
<dbReference type="Pfam" id="PF07687">
    <property type="entry name" value="M20_dimer"/>
    <property type="match status" value="1"/>
</dbReference>
<evidence type="ECO:0000256" key="5">
    <source>
        <dbReference type="ARBA" id="ARBA00022723"/>
    </source>
</evidence>
<dbReference type="InterPro" id="IPR050072">
    <property type="entry name" value="Peptidase_M20A"/>
</dbReference>
<name>A0A7D8AJJ5_9MICO</name>
<evidence type="ECO:0000256" key="8">
    <source>
        <dbReference type="ARBA" id="ARBA00023285"/>
    </source>
</evidence>
<protein>
    <submittedName>
        <fullName evidence="10">M20 family metallopeptidase</fullName>
    </submittedName>
</protein>
<evidence type="ECO:0000256" key="2">
    <source>
        <dbReference type="ARBA" id="ARBA00001947"/>
    </source>
</evidence>
<evidence type="ECO:0000256" key="7">
    <source>
        <dbReference type="ARBA" id="ARBA00022833"/>
    </source>
</evidence>
<evidence type="ECO:0000259" key="9">
    <source>
        <dbReference type="Pfam" id="PF07687"/>
    </source>
</evidence>
<proteinExistence type="inferred from homology"/>
<dbReference type="RefSeq" id="WP_182253934.1">
    <property type="nucleotide sequence ID" value="NZ_CP043732.1"/>
</dbReference>
<dbReference type="Pfam" id="PF01546">
    <property type="entry name" value="Peptidase_M20"/>
    <property type="match status" value="1"/>
</dbReference>
<evidence type="ECO:0000256" key="1">
    <source>
        <dbReference type="ARBA" id="ARBA00001941"/>
    </source>
</evidence>
<organism evidence="10 11">
    <name type="scientific">Microbacterium esteraromaticum</name>
    <dbReference type="NCBI Taxonomy" id="57043"/>
    <lineage>
        <taxon>Bacteria</taxon>
        <taxon>Bacillati</taxon>
        <taxon>Actinomycetota</taxon>
        <taxon>Actinomycetes</taxon>
        <taxon>Micrococcales</taxon>
        <taxon>Microbacteriaceae</taxon>
        <taxon>Microbacterium</taxon>
    </lineage>
</organism>
<dbReference type="PANTHER" id="PTHR43808">
    <property type="entry name" value="ACETYLORNITHINE DEACETYLASE"/>
    <property type="match status" value="1"/>
</dbReference>
<evidence type="ECO:0000256" key="6">
    <source>
        <dbReference type="ARBA" id="ARBA00022801"/>
    </source>
</evidence>
<dbReference type="GO" id="GO:0008652">
    <property type="term" value="P:amino acid biosynthetic process"/>
    <property type="evidence" value="ECO:0007669"/>
    <property type="project" value="UniProtKB-KW"/>
</dbReference>
<dbReference type="CDD" id="cd08659">
    <property type="entry name" value="M20_ArgE_DapE-like"/>
    <property type="match status" value="1"/>
</dbReference>
<comment type="cofactor">
    <cofactor evidence="1">
        <name>Co(2+)</name>
        <dbReference type="ChEBI" id="CHEBI:48828"/>
    </cofactor>
</comment>
<dbReference type="SUPFAM" id="SSF55031">
    <property type="entry name" value="Bacterial exopeptidase dimerisation domain"/>
    <property type="match status" value="1"/>
</dbReference>
<dbReference type="InterPro" id="IPR011650">
    <property type="entry name" value="Peptidase_M20_dimer"/>
</dbReference>
<dbReference type="Gene3D" id="3.40.630.10">
    <property type="entry name" value="Zn peptidases"/>
    <property type="match status" value="1"/>
</dbReference>
<feature type="domain" description="Peptidase M20 dimerisation" evidence="9">
    <location>
        <begin position="178"/>
        <end position="281"/>
    </location>
</feature>
<dbReference type="InterPro" id="IPR002933">
    <property type="entry name" value="Peptidase_M20"/>
</dbReference>
<evidence type="ECO:0000313" key="10">
    <source>
        <dbReference type="EMBL" id="QMU96007.1"/>
    </source>
</evidence>
<evidence type="ECO:0000256" key="3">
    <source>
        <dbReference type="ARBA" id="ARBA00006247"/>
    </source>
</evidence>
<dbReference type="AlphaFoldDB" id="A0A7D8AJJ5"/>
<keyword evidence="7" id="KW-0862">Zinc</keyword>
<sequence length="387" mass="41185">MIDVDSVVEDTRTLISIDSQNPGPLEAECADWVVSRLERVGLAVQRHEVEPGRDNILTQVAGSDPDAPRLVILGHMDTVPIGEGWTYPPLGGVIDDGRIYGRGACDMKAGLALGIGLLDALVRTGEQPRGDVVLVATVDEEAPGMLGAHQLVRDGLIRPTDQVLAPEPTGMRLRQRQMGLRWLTITVTGKMAHAGRAHLGIDANHVLAEIMTRAKTTFSALPFEDGILGRARFTCGTFHGGVSTNVVPGSATAEFDLRIVPPMVPEDAVGIVQRVADAVMREHPGAEYAIELLGARRPPVGASDDAKIIRDLVEAYVEHTGAEPEIGGADGHEAYTDASMIAALTGSDSCTVLGPGATDQAHTADEYVSLADIELGAELLWTLVRKW</sequence>
<evidence type="ECO:0000256" key="4">
    <source>
        <dbReference type="ARBA" id="ARBA00022605"/>
    </source>
</evidence>
<keyword evidence="5" id="KW-0479">Metal-binding</keyword>
<dbReference type="NCBIfam" id="TIGR01910">
    <property type="entry name" value="DapE-ArgE"/>
    <property type="match status" value="1"/>
</dbReference>
<dbReference type="InterPro" id="IPR010182">
    <property type="entry name" value="ArgE/DapE"/>
</dbReference>
<accession>A0A7D8AJJ5</accession>
<gene>
    <name evidence="10" type="ORF">FVO59_01450</name>
</gene>
<keyword evidence="6" id="KW-0378">Hydrolase</keyword>
<dbReference type="GO" id="GO:0046872">
    <property type="term" value="F:metal ion binding"/>
    <property type="evidence" value="ECO:0007669"/>
    <property type="project" value="UniProtKB-KW"/>
</dbReference>
<evidence type="ECO:0000313" key="11">
    <source>
        <dbReference type="Proteomes" id="UP000515708"/>
    </source>
</evidence>
<dbReference type="SUPFAM" id="SSF53187">
    <property type="entry name" value="Zn-dependent exopeptidases"/>
    <property type="match status" value="1"/>
</dbReference>
<reference evidence="10 11" key="1">
    <citation type="journal article" date="2020" name="Front. Microbiol.">
        <title>Design of Bacterial Strain-Specific qPCR Assays Using NGS Data and Publicly Available Resources and Its Application to Track Biocontrol Strains.</title>
        <authorList>
            <person name="Hernandez I."/>
            <person name="Sant C."/>
            <person name="Martinez R."/>
            <person name="Fernandez C."/>
        </authorList>
    </citation>
    <scope>NUCLEOTIDE SEQUENCE [LARGE SCALE GENOMIC DNA]</scope>
    <source>
        <strain evidence="10 11">B24</strain>
    </source>
</reference>
<dbReference type="PANTHER" id="PTHR43808:SF8">
    <property type="entry name" value="PEPTIDASE M20 DIMERISATION DOMAIN-CONTAINING PROTEIN"/>
    <property type="match status" value="1"/>
</dbReference>
<comment type="cofactor">
    <cofactor evidence="2">
        <name>Zn(2+)</name>
        <dbReference type="ChEBI" id="CHEBI:29105"/>
    </cofactor>
</comment>
<keyword evidence="4" id="KW-0028">Amino-acid biosynthesis</keyword>
<keyword evidence="8" id="KW-0170">Cobalt</keyword>